<dbReference type="EMBL" id="SDPU01000022">
    <property type="protein sequence ID" value="RYU11869.1"/>
    <property type="molecule type" value="Genomic_DNA"/>
</dbReference>
<dbReference type="Pfam" id="PF14579">
    <property type="entry name" value="HHH_6"/>
    <property type="match status" value="1"/>
</dbReference>
<evidence type="ECO:0000256" key="7">
    <source>
        <dbReference type="ARBA" id="ARBA00022705"/>
    </source>
</evidence>
<comment type="caution">
    <text evidence="11">The sequence shown here is derived from an EMBL/GenBank/DDBJ whole genome shotgun (WGS) entry which is preliminary data.</text>
</comment>
<dbReference type="Pfam" id="PF07733">
    <property type="entry name" value="DNA_pol3_alpha"/>
    <property type="match status" value="1"/>
</dbReference>
<dbReference type="CDD" id="cd12113">
    <property type="entry name" value="PHP_PolIIIA_DnaE3"/>
    <property type="match status" value="1"/>
</dbReference>
<dbReference type="GO" id="GO:0008408">
    <property type="term" value="F:3'-5' exonuclease activity"/>
    <property type="evidence" value="ECO:0007669"/>
    <property type="project" value="InterPro"/>
</dbReference>
<dbReference type="InterPro" id="IPR029460">
    <property type="entry name" value="DNAPol_HHH"/>
</dbReference>
<dbReference type="InterPro" id="IPR004805">
    <property type="entry name" value="DnaE2/DnaE/PolC"/>
</dbReference>
<dbReference type="Gene3D" id="1.10.150.870">
    <property type="match status" value="1"/>
</dbReference>
<gene>
    <name evidence="11" type="ORF">ETU37_11445</name>
</gene>
<evidence type="ECO:0000313" key="12">
    <source>
        <dbReference type="Proteomes" id="UP000291189"/>
    </source>
</evidence>
<dbReference type="InterPro" id="IPR016195">
    <property type="entry name" value="Pol/histidinol_Pase-like"/>
</dbReference>
<evidence type="ECO:0000256" key="6">
    <source>
        <dbReference type="ARBA" id="ARBA00022695"/>
    </source>
</evidence>
<dbReference type="OrthoDB" id="9803237at2"/>
<dbReference type="InterPro" id="IPR011708">
    <property type="entry name" value="DNA_pol3_alpha_NTPase_dom"/>
</dbReference>
<keyword evidence="6 11" id="KW-0548">Nucleotidyltransferase</keyword>
<evidence type="ECO:0000256" key="1">
    <source>
        <dbReference type="ARBA" id="ARBA00004496"/>
    </source>
</evidence>
<proteinExistence type="inferred from homology"/>
<dbReference type="InterPro" id="IPR040982">
    <property type="entry name" value="DNA_pol3_finger"/>
</dbReference>
<evidence type="ECO:0000259" key="10">
    <source>
        <dbReference type="SMART" id="SM00481"/>
    </source>
</evidence>
<dbReference type="NCBIfam" id="NF004226">
    <property type="entry name" value="PRK05673.1"/>
    <property type="match status" value="1"/>
</dbReference>
<organism evidence="11 12">
    <name type="scientific">Nocardioides iriomotensis</name>
    <dbReference type="NCBI Taxonomy" id="715784"/>
    <lineage>
        <taxon>Bacteria</taxon>
        <taxon>Bacillati</taxon>
        <taxon>Actinomycetota</taxon>
        <taxon>Actinomycetes</taxon>
        <taxon>Propionibacteriales</taxon>
        <taxon>Nocardioidaceae</taxon>
        <taxon>Nocardioides</taxon>
    </lineage>
</organism>
<protein>
    <recommendedName>
        <fullName evidence="4">DNA polymerase III subunit alpha</fullName>
        <ecNumber evidence="3">2.7.7.7</ecNumber>
    </recommendedName>
</protein>
<dbReference type="SMART" id="SM00481">
    <property type="entry name" value="POLIIIAc"/>
    <property type="match status" value="1"/>
</dbReference>
<dbReference type="SUPFAM" id="SSF89550">
    <property type="entry name" value="PHP domain-like"/>
    <property type="match status" value="1"/>
</dbReference>
<comment type="similarity">
    <text evidence="2">Belongs to the DNA polymerase type-C family. DnaE subfamily.</text>
</comment>
<dbReference type="InterPro" id="IPR003141">
    <property type="entry name" value="Pol/His_phosphatase_N"/>
</dbReference>
<reference evidence="11 12" key="1">
    <citation type="submission" date="2019-01" db="EMBL/GenBank/DDBJ databases">
        <title>Nocardioides guangzhouensis sp. nov., an actinobacterium isolated from soil.</title>
        <authorList>
            <person name="Fu Y."/>
            <person name="Cai Y."/>
            <person name="Lin Z."/>
            <person name="Chen P."/>
        </authorList>
    </citation>
    <scope>NUCLEOTIDE SEQUENCE [LARGE SCALE GENOMIC DNA]</scope>
    <source>
        <strain evidence="11 12">NBRC 105384</strain>
    </source>
</reference>
<sequence length="1194" mass="131674">MTAAVSDPSSFVHLHVHTEYSMLDGASLLDGLFGRTAELGMPAIAMTDHGNLHGAYDFWSKARRHGVKPIIGIEAYVTPGTPRGERRRVRWGKGDIAEEGGNDVAGGGAYTHMTMWAETTEGMHNLFRLSSRSSLEGFFYKPRMDKEILAEHSKGLIVSTGCPSGAIQTRLRLGQWDEAVREAGELQDIFGRESVFLELMDHGIGIEKRVRDDLLRLGRELGIPPLATNDSHYNTPQDADAHDALICVASGKRLADPNRLKFDGGGYYIKSAAEMRELWAVQHGMPEACDNTLAIAERCEIEFTESTGGYMARADVPAGETEESWFRKEVWRGIETRYPGDRLTQEVRDRVELELGVISQKGYCGYYLVVADFIQWSKDNGIRVGPGRGSGAGSIAAYSLRITDLCPLEHGLFFERFLNPERPSMPDFDIDFDDHRRAEVIQYVADKYGSDRVAYIATFGRLKAKAAIKDAARVLDHGFAISDRITKALPADVMGKGVPLKELFNPEHKRYAEGGEFRSLHESDPDVRTIYDTAVGLEGQIRNWGVHAAGVIMSSEPLIDVVPIMARAQDGAVITQFDYPMCESLGLVKMDFLGLSNLHTLQDAVENIALNRGQEVVLEDLPFDDRATYELMGRGDTLGVFQLDGGGMRALLRSMQPDVFADITAVSALYRPGPMGADSHNKYARRKNGREAIEPIHPALAEALEPVLGETYGLIVYQEQVMAIAQVLAGFTLGAADNLRRAMGKKKKEELDKQYAGFQGGMIERGFPQDAIDTLWAVLLPFSDYAFNKSHSAAYGVITYWTAYLKANYPAEYMAALLTSVKDDKDKMAIYLNECRRMKIQVLPPDVNESAHNFTPVGHDIRFGLTAVRNVGSSVVDRIVEAREERGRYVDFNDFMDKVDALVCNKRVIESLVKAGAFDDMKHKRRALVSIHEEAVDRYAAIKKDAGSGQDSLFDSLFNEGGTSGAEPIFDMAVAIPDIDEWDKMALLGHEREMLGLYVSDHPLLGLEHLLSRGTDTTIGGLLLDEDRPDGSMVTVSGLVTSVQRKITKRGDPWAMVTLEDLEGAIDVLLFPSSYQLASTLLQEDAIITVKGRLSRSKDQPELLGQEVTLPDLSDGPSGPVIISMPSTRCTPPVVEQLKDVLGTHPGVTEVRLRLMTKHATTVMRLDDRLRVAPSPALFADLKALLGPHCLSGS</sequence>
<keyword evidence="8" id="KW-0239">DNA-directed DNA polymerase</keyword>
<evidence type="ECO:0000313" key="11">
    <source>
        <dbReference type="EMBL" id="RYU11869.1"/>
    </source>
</evidence>
<dbReference type="PANTHER" id="PTHR32294:SF0">
    <property type="entry name" value="DNA POLYMERASE III SUBUNIT ALPHA"/>
    <property type="match status" value="1"/>
</dbReference>
<evidence type="ECO:0000256" key="9">
    <source>
        <dbReference type="ARBA" id="ARBA00049244"/>
    </source>
</evidence>
<keyword evidence="7" id="KW-0235">DNA replication</keyword>
<dbReference type="AlphaFoldDB" id="A0A4Q5J2X7"/>
<dbReference type="CDD" id="cd04485">
    <property type="entry name" value="DnaE_OBF"/>
    <property type="match status" value="1"/>
</dbReference>
<dbReference type="GO" id="GO:0003676">
    <property type="term" value="F:nucleic acid binding"/>
    <property type="evidence" value="ECO:0007669"/>
    <property type="project" value="InterPro"/>
</dbReference>
<evidence type="ECO:0000256" key="5">
    <source>
        <dbReference type="ARBA" id="ARBA00022679"/>
    </source>
</evidence>
<dbReference type="InterPro" id="IPR041931">
    <property type="entry name" value="DNA_pol3_alpha_thumb_dom"/>
</dbReference>
<dbReference type="GO" id="GO:0006260">
    <property type="term" value="P:DNA replication"/>
    <property type="evidence" value="ECO:0007669"/>
    <property type="project" value="UniProtKB-KW"/>
</dbReference>
<dbReference type="RefSeq" id="WP_129987457.1">
    <property type="nucleotide sequence ID" value="NZ_SDPU01000022.1"/>
</dbReference>
<dbReference type="Pfam" id="PF02811">
    <property type="entry name" value="PHP"/>
    <property type="match status" value="1"/>
</dbReference>
<dbReference type="Gene3D" id="1.10.10.1600">
    <property type="entry name" value="Bacterial DNA polymerase III alpha subunit, thumb domain"/>
    <property type="match status" value="1"/>
</dbReference>
<dbReference type="GO" id="GO:0003887">
    <property type="term" value="F:DNA-directed DNA polymerase activity"/>
    <property type="evidence" value="ECO:0007669"/>
    <property type="project" value="UniProtKB-KW"/>
</dbReference>
<comment type="catalytic activity">
    <reaction evidence="9">
        <text>DNA(n) + a 2'-deoxyribonucleoside 5'-triphosphate = DNA(n+1) + diphosphate</text>
        <dbReference type="Rhea" id="RHEA:22508"/>
        <dbReference type="Rhea" id="RHEA-COMP:17339"/>
        <dbReference type="Rhea" id="RHEA-COMP:17340"/>
        <dbReference type="ChEBI" id="CHEBI:33019"/>
        <dbReference type="ChEBI" id="CHEBI:61560"/>
        <dbReference type="ChEBI" id="CHEBI:173112"/>
        <dbReference type="EC" id="2.7.7.7"/>
    </reaction>
</comment>
<dbReference type="Pfam" id="PF17657">
    <property type="entry name" value="DNA_pol3_finger"/>
    <property type="match status" value="1"/>
</dbReference>
<evidence type="ECO:0000256" key="3">
    <source>
        <dbReference type="ARBA" id="ARBA00012417"/>
    </source>
</evidence>
<dbReference type="InterPro" id="IPR004013">
    <property type="entry name" value="PHP_dom"/>
</dbReference>
<feature type="domain" description="Polymerase/histidinol phosphatase N-terminal" evidence="10">
    <location>
        <begin position="12"/>
        <end position="79"/>
    </location>
</feature>
<dbReference type="Gene3D" id="3.20.20.140">
    <property type="entry name" value="Metal-dependent hydrolases"/>
    <property type="match status" value="1"/>
</dbReference>
<dbReference type="Pfam" id="PF01336">
    <property type="entry name" value="tRNA_anti-codon"/>
    <property type="match status" value="1"/>
</dbReference>
<dbReference type="PANTHER" id="PTHR32294">
    <property type="entry name" value="DNA POLYMERASE III SUBUNIT ALPHA"/>
    <property type="match status" value="1"/>
</dbReference>
<evidence type="ECO:0000256" key="4">
    <source>
        <dbReference type="ARBA" id="ARBA00019114"/>
    </source>
</evidence>
<accession>A0A4Q5J2X7</accession>
<comment type="subcellular location">
    <subcellularLocation>
        <location evidence="1">Cytoplasm</location>
    </subcellularLocation>
</comment>
<dbReference type="NCBIfam" id="TIGR00594">
    <property type="entry name" value="polc"/>
    <property type="match status" value="1"/>
</dbReference>
<evidence type="ECO:0000256" key="2">
    <source>
        <dbReference type="ARBA" id="ARBA00009496"/>
    </source>
</evidence>
<dbReference type="Proteomes" id="UP000291189">
    <property type="component" value="Unassembled WGS sequence"/>
</dbReference>
<keyword evidence="5 11" id="KW-0808">Transferase</keyword>
<dbReference type="GO" id="GO:0005737">
    <property type="term" value="C:cytoplasm"/>
    <property type="evidence" value="ECO:0007669"/>
    <property type="project" value="UniProtKB-SubCell"/>
</dbReference>
<dbReference type="EC" id="2.7.7.7" evidence="3"/>
<name>A0A4Q5J2X7_9ACTN</name>
<dbReference type="InterPro" id="IPR004365">
    <property type="entry name" value="NA-bd_OB_tRNA"/>
</dbReference>
<evidence type="ECO:0000256" key="8">
    <source>
        <dbReference type="ARBA" id="ARBA00022932"/>
    </source>
</evidence>
<keyword evidence="12" id="KW-1185">Reference proteome</keyword>